<keyword evidence="1" id="KW-1133">Transmembrane helix</keyword>
<comment type="caution">
    <text evidence="3">The sequence shown here is derived from an EMBL/GenBank/DDBJ whole genome shotgun (WGS) entry which is preliminary data.</text>
</comment>
<keyword evidence="1" id="KW-0472">Membrane</keyword>
<keyword evidence="1" id="KW-0812">Transmembrane</keyword>
<organism evidence="3 4">
    <name type="scientific">Antrodiella citrinella</name>
    <dbReference type="NCBI Taxonomy" id="2447956"/>
    <lineage>
        <taxon>Eukaryota</taxon>
        <taxon>Fungi</taxon>
        <taxon>Dikarya</taxon>
        <taxon>Basidiomycota</taxon>
        <taxon>Agaricomycotina</taxon>
        <taxon>Agaricomycetes</taxon>
        <taxon>Polyporales</taxon>
        <taxon>Steccherinaceae</taxon>
        <taxon>Antrodiella</taxon>
    </lineage>
</organism>
<feature type="transmembrane region" description="Helical" evidence="1">
    <location>
        <begin position="28"/>
        <end position="51"/>
    </location>
</feature>
<dbReference type="EMBL" id="SGPM01000266">
    <property type="protein sequence ID" value="THH27261.1"/>
    <property type="molecule type" value="Genomic_DNA"/>
</dbReference>
<dbReference type="InterPro" id="IPR045338">
    <property type="entry name" value="DUF6535"/>
</dbReference>
<feature type="domain" description="DUF6535" evidence="2">
    <location>
        <begin position="11"/>
        <end position="84"/>
    </location>
</feature>
<keyword evidence="4" id="KW-1185">Reference proteome</keyword>
<evidence type="ECO:0000313" key="3">
    <source>
        <dbReference type="EMBL" id="THH27261.1"/>
    </source>
</evidence>
<protein>
    <recommendedName>
        <fullName evidence="2">DUF6535 domain-containing protein</fullName>
    </recommendedName>
</protein>
<dbReference type="Proteomes" id="UP000308730">
    <property type="component" value="Unassembled WGS sequence"/>
</dbReference>
<name>A0A4S4MQB3_9APHY</name>
<evidence type="ECO:0000256" key="1">
    <source>
        <dbReference type="SAM" id="Phobius"/>
    </source>
</evidence>
<dbReference type="AlphaFoldDB" id="A0A4S4MQB3"/>
<proteinExistence type="predicted"/>
<reference evidence="3 4" key="1">
    <citation type="submission" date="2019-02" db="EMBL/GenBank/DDBJ databases">
        <title>Genome sequencing of the rare red list fungi Antrodiella citrinella (Flaviporus citrinellus).</title>
        <authorList>
            <person name="Buettner E."/>
            <person name="Kellner H."/>
        </authorList>
    </citation>
    <scope>NUCLEOTIDE SEQUENCE [LARGE SCALE GENOMIC DNA]</scope>
    <source>
        <strain evidence="3 4">DSM 108506</strain>
    </source>
</reference>
<sequence length="221" mass="24217">MAVRSLYSTAFAGQDLVLSQMTAPDLTIIWVQSLLYASSGASLFAALAAMMGEEWLSHYTRVGERGTIEDRCIDRQRKFIAMRGSLLLFGVAVLAFMWSQQQTTTGVIVAVNITGVLYGVLLTCSLVFPDWSYHIPLTGLTLAAKYGLQSVFSRVLRIVQQNISLSHVHFEARPDDNFINASIPSVSLPSYANELPLIPTDPTAIAFKTNAVSRLDVPCVE</sequence>
<evidence type="ECO:0000313" key="4">
    <source>
        <dbReference type="Proteomes" id="UP000308730"/>
    </source>
</evidence>
<feature type="transmembrane region" description="Helical" evidence="1">
    <location>
        <begin position="80"/>
        <end position="99"/>
    </location>
</feature>
<dbReference type="OrthoDB" id="3219854at2759"/>
<dbReference type="Pfam" id="PF20153">
    <property type="entry name" value="DUF6535"/>
    <property type="match status" value="1"/>
</dbReference>
<feature type="transmembrane region" description="Helical" evidence="1">
    <location>
        <begin position="105"/>
        <end position="128"/>
    </location>
</feature>
<evidence type="ECO:0000259" key="2">
    <source>
        <dbReference type="Pfam" id="PF20153"/>
    </source>
</evidence>
<accession>A0A4S4MQB3</accession>
<gene>
    <name evidence="3" type="ORF">EUX98_g6922</name>
</gene>